<gene>
    <name evidence="7" type="ORF">THAOC_08038</name>
</gene>
<keyword evidence="3 6" id="KW-0812">Transmembrane</keyword>
<keyword evidence="5 6" id="KW-0472">Membrane</keyword>
<dbReference type="EMBL" id="AGNL01008337">
    <property type="protein sequence ID" value="EJK70591.1"/>
    <property type="molecule type" value="Genomic_DNA"/>
</dbReference>
<evidence type="ECO:0000256" key="5">
    <source>
        <dbReference type="ARBA" id="ARBA00023136"/>
    </source>
</evidence>
<protein>
    <recommendedName>
        <fullName evidence="9">Major facilitator superfamily (MFS) profile domain-containing protein</fullName>
    </recommendedName>
</protein>
<proteinExistence type="inferred from homology"/>
<evidence type="ECO:0000313" key="7">
    <source>
        <dbReference type="EMBL" id="EJK70591.1"/>
    </source>
</evidence>
<evidence type="ECO:0000256" key="2">
    <source>
        <dbReference type="ARBA" id="ARBA00008432"/>
    </source>
</evidence>
<evidence type="ECO:0000256" key="6">
    <source>
        <dbReference type="SAM" id="Phobius"/>
    </source>
</evidence>
<comment type="caution">
    <text evidence="7">The sequence shown here is derived from an EMBL/GenBank/DDBJ whole genome shotgun (WGS) entry which is preliminary data.</text>
</comment>
<reference evidence="7 8" key="1">
    <citation type="journal article" date="2012" name="Genome Biol.">
        <title>Genome and low-iron response of an oceanic diatom adapted to chronic iron limitation.</title>
        <authorList>
            <person name="Lommer M."/>
            <person name="Specht M."/>
            <person name="Roy A.S."/>
            <person name="Kraemer L."/>
            <person name="Andreson R."/>
            <person name="Gutowska M.A."/>
            <person name="Wolf J."/>
            <person name="Bergner S.V."/>
            <person name="Schilhabel M.B."/>
            <person name="Klostermeier U.C."/>
            <person name="Beiko R.G."/>
            <person name="Rosenstiel P."/>
            <person name="Hippler M."/>
            <person name="Laroche J."/>
        </authorList>
    </citation>
    <scope>NUCLEOTIDE SEQUENCE [LARGE SCALE GENOMIC DNA]</scope>
    <source>
        <strain evidence="7 8">CCMP1005</strain>
    </source>
</reference>
<evidence type="ECO:0000256" key="4">
    <source>
        <dbReference type="ARBA" id="ARBA00022989"/>
    </source>
</evidence>
<feature type="transmembrane region" description="Helical" evidence="6">
    <location>
        <begin position="107"/>
        <end position="126"/>
    </location>
</feature>
<evidence type="ECO:0000313" key="8">
    <source>
        <dbReference type="Proteomes" id="UP000266841"/>
    </source>
</evidence>
<keyword evidence="4 6" id="KW-1133">Transmembrane helix</keyword>
<dbReference type="PANTHER" id="PTHR23515">
    <property type="entry name" value="HIGH-AFFINITY NITRATE TRANSPORTER 2.3"/>
    <property type="match status" value="1"/>
</dbReference>
<dbReference type="InterPro" id="IPR044772">
    <property type="entry name" value="NO3_transporter"/>
</dbReference>
<name>K0TAW8_THAOC</name>
<comment type="similarity">
    <text evidence="2">Belongs to the major facilitator superfamily. Nitrate/nitrite porter (TC 2.A.1.8) family.</text>
</comment>
<accession>K0TAW8</accession>
<evidence type="ECO:0000256" key="1">
    <source>
        <dbReference type="ARBA" id="ARBA00004141"/>
    </source>
</evidence>
<organism evidence="7 8">
    <name type="scientific">Thalassiosira oceanica</name>
    <name type="common">Marine diatom</name>
    <dbReference type="NCBI Taxonomy" id="159749"/>
    <lineage>
        <taxon>Eukaryota</taxon>
        <taxon>Sar</taxon>
        <taxon>Stramenopiles</taxon>
        <taxon>Ochrophyta</taxon>
        <taxon>Bacillariophyta</taxon>
        <taxon>Coscinodiscophyceae</taxon>
        <taxon>Thalassiosirophycidae</taxon>
        <taxon>Thalassiosirales</taxon>
        <taxon>Thalassiosiraceae</taxon>
        <taxon>Thalassiosira</taxon>
    </lineage>
</organism>
<dbReference type="OrthoDB" id="434240at2759"/>
<evidence type="ECO:0008006" key="9">
    <source>
        <dbReference type="Google" id="ProtNLM"/>
    </source>
</evidence>
<dbReference type="SUPFAM" id="SSF103473">
    <property type="entry name" value="MFS general substrate transporter"/>
    <property type="match status" value="1"/>
</dbReference>
<dbReference type="Gene3D" id="1.20.1250.20">
    <property type="entry name" value="MFS general substrate transporter like domains"/>
    <property type="match status" value="1"/>
</dbReference>
<dbReference type="Pfam" id="PF07690">
    <property type="entry name" value="MFS_1"/>
    <property type="match status" value="1"/>
</dbReference>
<keyword evidence="8" id="KW-1185">Reference proteome</keyword>
<feature type="transmembrane region" description="Helical" evidence="6">
    <location>
        <begin position="132"/>
        <end position="152"/>
    </location>
</feature>
<evidence type="ECO:0000256" key="3">
    <source>
        <dbReference type="ARBA" id="ARBA00022692"/>
    </source>
</evidence>
<sequence>MVESGAAEIKKYQTYSINVDPNQDDKATEVRLLNFKRPHMRAFHCSWFCFFTAFFIWFAIAPLLAEIKITLGLTKKEIWTSNICSVAGTIFLRFVNGPLCDKYGARIPMSIILVFASIPCACTGLVNSATSLAVLRFFIGFGGSTFVMCQYWTSRMFTKEVVGTANALVGGWGNLGGGV</sequence>
<dbReference type="eggNOG" id="ENOG502QPIC">
    <property type="taxonomic scope" value="Eukaryota"/>
</dbReference>
<dbReference type="GO" id="GO:0015112">
    <property type="term" value="F:nitrate transmembrane transporter activity"/>
    <property type="evidence" value="ECO:0007669"/>
    <property type="project" value="InterPro"/>
</dbReference>
<comment type="subcellular location">
    <subcellularLocation>
        <location evidence="1">Membrane</location>
        <topology evidence="1">Multi-pass membrane protein</topology>
    </subcellularLocation>
</comment>
<dbReference type="InterPro" id="IPR011701">
    <property type="entry name" value="MFS"/>
</dbReference>
<dbReference type="AlphaFoldDB" id="K0TAW8"/>
<dbReference type="Proteomes" id="UP000266841">
    <property type="component" value="Unassembled WGS sequence"/>
</dbReference>
<dbReference type="InterPro" id="IPR036259">
    <property type="entry name" value="MFS_trans_sf"/>
</dbReference>
<dbReference type="GO" id="GO:0016020">
    <property type="term" value="C:membrane"/>
    <property type="evidence" value="ECO:0007669"/>
    <property type="project" value="UniProtKB-SubCell"/>
</dbReference>
<feature type="transmembrane region" description="Helical" evidence="6">
    <location>
        <begin position="45"/>
        <end position="65"/>
    </location>
</feature>